<feature type="non-terminal residue" evidence="3">
    <location>
        <position position="1"/>
    </location>
</feature>
<dbReference type="PANTHER" id="PTHR22619">
    <property type="entry name" value="ZINC FINGER SWIM DOMAIN CONTAINING PROTEIN 4, 5, 6"/>
    <property type="match status" value="1"/>
</dbReference>
<dbReference type="Pfam" id="PF25572">
    <property type="entry name" value="TPR_ZSWIM8"/>
    <property type="match status" value="1"/>
</dbReference>
<dbReference type="EMBL" id="CAJOBP010070234">
    <property type="protein sequence ID" value="CAF4880409.1"/>
    <property type="molecule type" value="Genomic_DNA"/>
</dbReference>
<evidence type="ECO:0000313" key="3">
    <source>
        <dbReference type="EMBL" id="CAF4880409.1"/>
    </source>
</evidence>
<proteinExistence type="predicted"/>
<reference evidence="3" key="1">
    <citation type="submission" date="2021-02" db="EMBL/GenBank/DDBJ databases">
        <authorList>
            <person name="Nowell W R."/>
        </authorList>
    </citation>
    <scope>NUCLEOTIDE SEQUENCE</scope>
</reference>
<evidence type="ECO:0000259" key="1">
    <source>
        <dbReference type="Pfam" id="PF25572"/>
    </source>
</evidence>
<dbReference type="EMBL" id="CAJOBP010070214">
    <property type="protein sequence ID" value="CAF4880332.1"/>
    <property type="molecule type" value="Genomic_DNA"/>
</dbReference>
<dbReference type="PANTHER" id="PTHR22619:SF1">
    <property type="entry name" value="ZINC FINGER SWIM DOMAIN-CONTAINING PROTEIN 8"/>
    <property type="match status" value="1"/>
</dbReference>
<evidence type="ECO:0000313" key="2">
    <source>
        <dbReference type="EMBL" id="CAF4880332.1"/>
    </source>
</evidence>
<organism evidence="3 4">
    <name type="scientific">Rotaria socialis</name>
    <dbReference type="NCBI Taxonomy" id="392032"/>
    <lineage>
        <taxon>Eukaryota</taxon>
        <taxon>Metazoa</taxon>
        <taxon>Spiralia</taxon>
        <taxon>Gnathifera</taxon>
        <taxon>Rotifera</taxon>
        <taxon>Eurotatoria</taxon>
        <taxon>Bdelloidea</taxon>
        <taxon>Philodinida</taxon>
        <taxon>Philodinidae</taxon>
        <taxon>Rotaria</taxon>
    </lineage>
</organism>
<feature type="non-terminal residue" evidence="3">
    <location>
        <position position="63"/>
    </location>
</feature>
<feature type="domain" description="ZSWIM8 TPR repeats" evidence="1">
    <location>
        <begin position="1"/>
        <end position="62"/>
    </location>
</feature>
<evidence type="ECO:0000313" key="4">
    <source>
        <dbReference type="Proteomes" id="UP000663873"/>
    </source>
</evidence>
<protein>
    <recommendedName>
        <fullName evidence="1">ZSWIM8 TPR repeats domain-containing protein</fullName>
    </recommendedName>
</protein>
<dbReference type="Proteomes" id="UP000663873">
    <property type="component" value="Unassembled WGS sequence"/>
</dbReference>
<comment type="caution">
    <text evidence="3">The sequence shown here is derived from an EMBL/GenBank/DDBJ whole genome shotgun (WGS) entry which is preliminary data.</text>
</comment>
<keyword evidence="4" id="KW-1185">Reference proteome</keyword>
<sequence>DVTYLTSPPILATTEYSNLLRPLRGREPEGMWNLLQIVREMLARHDLNGTQLLDILIRQCLAQ</sequence>
<accession>A0A821TVF6</accession>
<dbReference type="InterPro" id="IPR057945">
    <property type="entry name" value="TPR_ZSWIM8"/>
</dbReference>
<dbReference type="GO" id="GO:0031462">
    <property type="term" value="C:Cul2-RING ubiquitin ligase complex"/>
    <property type="evidence" value="ECO:0007669"/>
    <property type="project" value="TreeGrafter"/>
</dbReference>
<dbReference type="AlphaFoldDB" id="A0A821TVF6"/>
<gene>
    <name evidence="2" type="ORF">UJA718_LOCUS44664</name>
    <name evidence="3" type="ORF">UJA718_LOCUS44668</name>
</gene>
<name>A0A821TVF6_9BILA</name>